<dbReference type="EnsemblMetazoa" id="ASTEI02999-RA">
    <property type="protein sequence ID" value="ASTEI02999-PA"/>
    <property type="gene ID" value="ASTEI02999"/>
</dbReference>
<organism evidence="14 15">
    <name type="scientific">Anopheles stephensi</name>
    <name type="common">Indo-Pakistan malaria mosquito</name>
    <dbReference type="NCBI Taxonomy" id="30069"/>
    <lineage>
        <taxon>Eukaryota</taxon>
        <taxon>Metazoa</taxon>
        <taxon>Ecdysozoa</taxon>
        <taxon>Arthropoda</taxon>
        <taxon>Hexapoda</taxon>
        <taxon>Insecta</taxon>
        <taxon>Pterygota</taxon>
        <taxon>Neoptera</taxon>
        <taxon>Endopterygota</taxon>
        <taxon>Diptera</taxon>
        <taxon>Nematocera</taxon>
        <taxon>Culicoidea</taxon>
        <taxon>Culicidae</taxon>
        <taxon>Anophelinae</taxon>
        <taxon>Anopheles</taxon>
    </lineage>
</organism>
<evidence type="ECO:0000256" key="12">
    <source>
        <dbReference type="ARBA" id="ARBA00038868"/>
    </source>
</evidence>
<dbReference type="InterPro" id="IPR043504">
    <property type="entry name" value="Peptidase_S1_PA_chymotrypsin"/>
</dbReference>
<evidence type="ECO:0000256" key="2">
    <source>
        <dbReference type="ARBA" id="ARBA00022525"/>
    </source>
</evidence>
<accession>A0A182Y3G3</accession>
<dbReference type="InterPro" id="IPR033116">
    <property type="entry name" value="TRYPSIN_SER"/>
</dbReference>
<evidence type="ECO:0000256" key="1">
    <source>
        <dbReference type="ARBA" id="ARBA00004613"/>
    </source>
</evidence>
<comment type="catalytic activity">
    <reaction evidence="11">
        <text>Preferential cleavage: Arg-|-Xaa, Lys-|-Xaa.</text>
        <dbReference type="EC" id="3.4.21.4"/>
    </reaction>
</comment>
<dbReference type="InterPro" id="IPR001314">
    <property type="entry name" value="Peptidase_S1A"/>
</dbReference>
<evidence type="ECO:0000256" key="9">
    <source>
        <dbReference type="ARBA" id="ARBA00023157"/>
    </source>
</evidence>
<keyword evidence="4" id="KW-0732">Signal</keyword>
<evidence type="ECO:0000256" key="10">
    <source>
        <dbReference type="ARBA" id="ARBA00024195"/>
    </source>
</evidence>
<keyword evidence="6" id="KW-0378">Hydrolase</keyword>
<comment type="similarity">
    <text evidence="10">Belongs to the peptidase S1 family. CLIP subfamily.</text>
</comment>
<dbReference type="InterPro" id="IPR001254">
    <property type="entry name" value="Trypsin_dom"/>
</dbReference>
<sequence>MSLKSLQLTALLAALLVPFAATDDPPANVTDSADDDSNMIVGGAKVNIEEVPYQVALFRGDSLNCGGTIIGPRWILSSYHCVQDLDPANHAVVVGTDKPWQGARIPVKNIVVPSELYDGALYDVAMLQLAKSLHYDETVQCLRLLRSPDALVPGKPATISGFGATRENNLDSPLKAATVSLLSVDKCAKAYPDLMQEQMICAGFEKGGVDSCQGDSGGPLVVDGKLAGIVFFGRGCARPNSPGVYMSVPFFYDWIMNVARSQKLRDDRKICGEFTENNS</sequence>
<dbReference type="PANTHER" id="PTHR24276">
    <property type="entry name" value="POLYSERASE-RELATED"/>
    <property type="match status" value="1"/>
</dbReference>
<dbReference type="VEuPathDB" id="VectorBase:ASTEI02999"/>
<keyword evidence="7" id="KW-0720">Serine protease</keyword>
<dbReference type="InterPro" id="IPR009003">
    <property type="entry name" value="Peptidase_S1_PA"/>
</dbReference>
<dbReference type="GO" id="GO:0004252">
    <property type="term" value="F:serine-type endopeptidase activity"/>
    <property type="evidence" value="ECO:0007669"/>
    <property type="project" value="UniProtKB-EC"/>
</dbReference>
<keyword evidence="8" id="KW-0865">Zymogen</keyword>
<evidence type="ECO:0000256" key="5">
    <source>
        <dbReference type="ARBA" id="ARBA00022757"/>
    </source>
</evidence>
<dbReference type="InterPro" id="IPR050430">
    <property type="entry name" value="Peptidase_S1"/>
</dbReference>
<dbReference type="GO" id="GO:0007586">
    <property type="term" value="P:digestion"/>
    <property type="evidence" value="ECO:0007669"/>
    <property type="project" value="UniProtKB-KW"/>
</dbReference>
<keyword evidence="2" id="KW-0964">Secreted</keyword>
<dbReference type="FunFam" id="2.40.10.10:FF:000002">
    <property type="entry name" value="Transmembrane protease serine"/>
    <property type="match status" value="1"/>
</dbReference>
<feature type="domain" description="Peptidase S1" evidence="13">
    <location>
        <begin position="40"/>
        <end position="260"/>
    </location>
</feature>
<keyword evidence="3" id="KW-0645">Protease</keyword>
<dbReference type="PROSITE" id="PS00135">
    <property type="entry name" value="TRYPSIN_SER"/>
    <property type="match status" value="1"/>
</dbReference>
<evidence type="ECO:0000256" key="11">
    <source>
        <dbReference type="ARBA" id="ARBA00036320"/>
    </source>
</evidence>
<reference evidence="15" key="1">
    <citation type="journal article" date="2014" name="Genome Biol.">
        <title>Genome analysis of a major urban malaria vector mosquito, Anopheles stephensi.</title>
        <authorList>
            <person name="Jiang X."/>
            <person name="Peery A."/>
            <person name="Hall A.B."/>
            <person name="Sharma A."/>
            <person name="Chen X.G."/>
            <person name="Waterhouse R.M."/>
            <person name="Komissarov A."/>
            <person name="Riehle M.M."/>
            <person name="Shouche Y."/>
            <person name="Sharakhova M.V."/>
            <person name="Lawson D."/>
            <person name="Pakpour N."/>
            <person name="Arensburger P."/>
            <person name="Davidson V.L."/>
            <person name="Eiglmeier K."/>
            <person name="Emrich S."/>
            <person name="George P."/>
            <person name="Kennedy R.C."/>
            <person name="Mane S.P."/>
            <person name="Maslen G."/>
            <person name="Oringanje C."/>
            <person name="Qi Y."/>
            <person name="Settlage R."/>
            <person name="Tojo M."/>
            <person name="Tubio J.M."/>
            <person name="Unger M.F."/>
            <person name="Wang B."/>
            <person name="Vernick K.D."/>
            <person name="Ribeiro J.M."/>
            <person name="James A.A."/>
            <person name="Michel K."/>
            <person name="Riehle M.A."/>
            <person name="Luckhart S."/>
            <person name="Sharakhov I.V."/>
            <person name="Tu Z."/>
        </authorList>
    </citation>
    <scope>NUCLEOTIDE SEQUENCE [LARGE SCALE GENOMIC DNA]</scope>
    <source>
        <strain evidence="15">Indian</strain>
    </source>
</reference>
<evidence type="ECO:0000256" key="3">
    <source>
        <dbReference type="ARBA" id="ARBA00022670"/>
    </source>
</evidence>
<proteinExistence type="inferred from homology"/>
<dbReference type="Proteomes" id="UP000076408">
    <property type="component" value="Unassembled WGS sequence"/>
</dbReference>
<evidence type="ECO:0000256" key="6">
    <source>
        <dbReference type="ARBA" id="ARBA00022801"/>
    </source>
</evidence>
<keyword evidence="15" id="KW-1185">Reference proteome</keyword>
<protein>
    <recommendedName>
        <fullName evidence="12">trypsin</fullName>
        <ecNumber evidence="12">3.4.21.4</ecNumber>
    </recommendedName>
</protein>
<evidence type="ECO:0000313" key="14">
    <source>
        <dbReference type="EnsemblMetazoa" id="ASTEI02999-PA"/>
    </source>
</evidence>
<reference evidence="14" key="2">
    <citation type="submission" date="2020-05" db="UniProtKB">
        <authorList>
            <consortium name="EnsemblMetazoa"/>
        </authorList>
    </citation>
    <scope>IDENTIFICATION</scope>
    <source>
        <strain evidence="14">Indian</strain>
    </source>
</reference>
<dbReference type="STRING" id="30069.A0A182Y3G3"/>
<name>A0A182Y3G3_ANOST</name>
<evidence type="ECO:0000313" key="15">
    <source>
        <dbReference type="Proteomes" id="UP000076408"/>
    </source>
</evidence>
<evidence type="ECO:0000259" key="13">
    <source>
        <dbReference type="PROSITE" id="PS50240"/>
    </source>
</evidence>
<comment type="subcellular location">
    <subcellularLocation>
        <location evidence="1">Secreted</location>
    </subcellularLocation>
</comment>
<dbReference type="GO" id="GO:0006508">
    <property type="term" value="P:proteolysis"/>
    <property type="evidence" value="ECO:0007669"/>
    <property type="project" value="UniProtKB-KW"/>
</dbReference>
<dbReference type="Gene3D" id="2.40.10.10">
    <property type="entry name" value="Trypsin-like serine proteases"/>
    <property type="match status" value="1"/>
</dbReference>
<evidence type="ECO:0000256" key="4">
    <source>
        <dbReference type="ARBA" id="ARBA00022729"/>
    </source>
</evidence>
<evidence type="ECO:0000256" key="8">
    <source>
        <dbReference type="ARBA" id="ARBA00023145"/>
    </source>
</evidence>
<dbReference type="PROSITE" id="PS50240">
    <property type="entry name" value="TRYPSIN_DOM"/>
    <property type="match status" value="1"/>
</dbReference>
<dbReference type="SUPFAM" id="SSF50494">
    <property type="entry name" value="Trypsin-like serine proteases"/>
    <property type="match status" value="1"/>
</dbReference>
<dbReference type="AlphaFoldDB" id="A0A182Y3G3"/>
<dbReference type="PANTHER" id="PTHR24276:SF97">
    <property type="entry name" value="GH13245P2-RELATED"/>
    <property type="match status" value="1"/>
</dbReference>
<keyword evidence="5" id="KW-0222">Digestion</keyword>
<dbReference type="VEuPathDB" id="VectorBase:ASTE008613"/>
<dbReference type="GO" id="GO:0005576">
    <property type="term" value="C:extracellular region"/>
    <property type="evidence" value="ECO:0007669"/>
    <property type="project" value="UniProtKB-SubCell"/>
</dbReference>
<evidence type="ECO:0000256" key="7">
    <source>
        <dbReference type="ARBA" id="ARBA00022825"/>
    </source>
</evidence>
<dbReference type="PRINTS" id="PR00722">
    <property type="entry name" value="CHYMOTRYPSIN"/>
</dbReference>
<dbReference type="CDD" id="cd00190">
    <property type="entry name" value="Tryp_SPc"/>
    <property type="match status" value="1"/>
</dbReference>
<dbReference type="VEuPathDB" id="VectorBase:ASTEI20_041558"/>
<dbReference type="Pfam" id="PF00089">
    <property type="entry name" value="Trypsin"/>
    <property type="match status" value="1"/>
</dbReference>
<keyword evidence="9" id="KW-1015">Disulfide bond</keyword>
<dbReference type="EC" id="3.4.21.4" evidence="12"/>
<dbReference type="OMA" id="PGVYMSV"/>
<dbReference type="SMART" id="SM00020">
    <property type="entry name" value="Tryp_SPc"/>
    <property type="match status" value="1"/>
</dbReference>